<feature type="transmembrane region" description="Helical" evidence="7">
    <location>
        <begin position="12"/>
        <end position="30"/>
    </location>
</feature>
<evidence type="ECO:0000256" key="5">
    <source>
        <dbReference type="ARBA" id="ARBA00022989"/>
    </source>
</evidence>
<evidence type="ECO:0000313" key="9">
    <source>
        <dbReference type="EMBL" id="MCM1992446.1"/>
    </source>
</evidence>
<dbReference type="Pfam" id="PF19300">
    <property type="entry name" value="BPD_transp_1_N"/>
    <property type="match status" value="1"/>
</dbReference>
<evidence type="ECO:0000256" key="2">
    <source>
        <dbReference type="ARBA" id="ARBA00022448"/>
    </source>
</evidence>
<comment type="subcellular location">
    <subcellularLocation>
        <location evidence="1 7">Cell membrane</location>
        <topology evidence="1 7">Multi-pass membrane protein</topology>
    </subcellularLocation>
</comment>
<dbReference type="InterPro" id="IPR045621">
    <property type="entry name" value="BPD_transp_1_N"/>
</dbReference>
<dbReference type="PROSITE" id="PS50928">
    <property type="entry name" value="ABC_TM1"/>
    <property type="match status" value="1"/>
</dbReference>
<feature type="transmembrane region" description="Helical" evidence="7">
    <location>
        <begin position="162"/>
        <end position="184"/>
    </location>
</feature>
<gene>
    <name evidence="9" type="ORF">KDK92_22260</name>
</gene>
<keyword evidence="5 7" id="KW-1133">Transmembrane helix</keyword>
<protein>
    <submittedName>
        <fullName evidence="9">ABC transporter permease</fullName>
    </submittedName>
</protein>
<reference evidence="9" key="1">
    <citation type="journal article" date="2021" name="mSystems">
        <title>Bacteria and Archaea Synergistically Convert Glycine Betaine to Biogenic Methane in the Formosa Cold Seep of the South China Sea.</title>
        <authorList>
            <person name="Li L."/>
            <person name="Zhang W."/>
            <person name="Zhang S."/>
            <person name="Song L."/>
            <person name="Sun Q."/>
            <person name="Zhang H."/>
            <person name="Xiang H."/>
            <person name="Dong X."/>
        </authorList>
    </citation>
    <scope>NUCLEOTIDE SEQUENCE</scope>
    <source>
        <strain evidence="9">ZWT</strain>
    </source>
</reference>
<dbReference type="GO" id="GO:0005886">
    <property type="term" value="C:plasma membrane"/>
    <property type="evidence" value="ECO:0007669"/>
    <property type="project" value="UniProtKB-SubCell"/>
</dbReference>
<dbReference type="EMBL" id="JAGSOJ010000006">
    <property type="protein sequence ID" value="MCM1992446.1"/>
    <property type="molecule type" value="Genomic_DNA"/>
</dbReference>
<name>A0A9J6P8Z5_9CLOT</name>
<dbReference type="InterPro" id="IPR035906">
    <property type="entry name" value="MetI-like_sf"/>
</dbReference>
<dbReference type="GO" id="GO:0055085">
    <property type="term" value="P:transmembrane transport"/>
    <property type="evidence" value="ECO:0007669"/>
    <property type="project" value="InterPro"/>
</dbReference>
<feature type="transmembrane region" description="Helical" evidence="7">
    <location>
        <begin position="228"/>
        <end position="254"/>
    </location>
</feature>
<proteinExistence type="inferred from homology"/>
<feature type="transmembrane region" description="Helical" evidence="7">
    <location>
        <begin position="274"/>
        <end position="300"/>
    </location>
</feature>
<evidence type="ECO:0000256" key="3">
    <source>
        <dbReference type="ARBA" id="ARBA00022475"/>
    </source>
</evidence>
<accession>A0A9J6P8Z5</accession>
<feature type="transmembrane region" description="Helical" evidence="7">
    <location>
        <begin position="132"/>
        <end position="156"/>
    </location>
</feature>
<keyword evidence="4 7" id="KW-0812">Transmembrane</keyword>
<keyword evidence="6 7" id="KW-0472">Membrane</keyword>
<evidence type="ECO:0000256" key="4">
    <source>
        <dbReference type="ARBA" id="ARBA00022692"/>
    </source>
</evidence>
<feature type="domain" description="ABC transmembrane type-1" evidence="8">
    <location>
        <begin position="96"/>
        <end position="297"/>
    </location>
</feature>
<feature type="transmembrane region" description="Helical" evidence="7">
    <location>
        <begin position="102"/>
        <end position="123"/>
    </location>
</feature>
<evidence type="ECO:0000313" key="10">
    <source>
        <dbReference type="Proteomes" id="UP001056429"/>
    </source>
</evidence>
<dbReference type="RefSeq" id="WP_250861612.1">
    <property type="nucleotide sequence ID" value="NZ_JAGSOJ010000006.1"/>
</dbReference>
<comment type="caution">
    <text evidence="9">The sequence shown here is derived from an EMBL/GenBank/DDBJ whole genome shotgun (WGS) entry which is preliminary data.</text>
</comment>
<dbReference type="SUPFAM" id="SSF161098">
    <property type="entry name" value="MetI-like"/>
    <property type="match status" value="1"/>
</dbReference>
<dbReference type="PANTHER" id="PTHR43163">
    <property type="entry name" value="DIPEPTIDE TRANSPORT SYSTEM PERMEASE PROTEIN DPPB-RELATED"/>
    <property type="match status" value="1"/>
</dbReference>
<comment type="similarity">
    <text evidence="7">Belongs to the binding-protein-dependent transport system permease family.</text>
</comment>
<evidence type="ECO:0000256" key="7">
    <source>
        <dbReference type="RuleBase" id="RU363032"/>
    </source>
</evidence>
<organism evidence="9 10">
    <name type="scientific">Oceanirhabdus seepicola</name>
    <dbReference type="NCBI Taxonomy" id="2828781"/>
    <lineage>
        <taxon>Bacteria</taxon>
        <taxon>Bacillati</taxon>
        <taxon>Bacillota</taxon>
        <taxon>Clostridia</taxon>
        <taxon>Eubacteriales</taxon>
        <taxon>Clostridiaceae</taxon>
        <taxon>Oceanirhabdus</taxon>
    </lineage>
</organism>
<dbReference type="InterPro" id="IPR000515">
    <property type="entry name" value="MetI-like"/>
</dbReference>
<evidence type="ECO:0000256" key="6">
    <source>
        <dbReference type="ARBA" id="ARBA00023136"/>
    </source>
</evidence>
<keyword evidence="2 7" id="KW-0813">Transport</keyword>
<dbReference type="AlphaFoldDB" id="A0A9J6P8Z5"/>
<dbReference type="CDD" id="cd06261">
    <property type="entry name" value="TM_PBP2"/>
    <property type="match status" value="1"/>
</dbReference>
<dbReference type="PANTHER" id="PTHR43163:SF6">
    <property type="entry name" value="DIPEPTIDE TRANSPORT SYSTEM PERMEASE PROTEIN DPPB-RELATED"/>
    <property type="match status" value="1"/>
</dbReference>
<reference evidence="9" key="2">
    <citation type="submission" date="2021-04" db="EMBL/GenBank/DDBJ databases">
        <authorList>
            <person name="Dong X."/>
        </authorList>
    </citation>
    <scope>NUCLEOTIDE SEQUENCE</scope>
    <source>
        <strain evidence="9">ZWT</strain>
    </source>
</reference>
<evidence type="ECO:0000259" key="8">
    <source>
        <dbReference type="PROSITE" id="PS50928"/>
    </source>
</evidence>
<keyword evidence="10" id="KW-1185">Reference proteome</keyword>
<dbReference type="Pfam" id="PF00528">
    <property type="entry name" value="BPD_transp_1"/>
    <property type="match status" value="1"/>
</dbReference>
<evidence type="ECO:0000256" key="1">
    <source>
        <dbReference type="ARBA" id="ARBA00004651"/>
    </source>
</evidence>
<sequence length="311" mass="34278">MLKFIAKRIGYMFLTLFIVTTITFMLIRAIPGDPLASMARKLPEQTRINYYAKYGLDKPVIVQYGVFLKNLVLHGDLGESLSYPGRKVTTTIMKYAPVSGRLGIQAIGMGFTLGILMGIIAAFKRNKWPDYLVMFIAILGVSVPNFVIASLLQYVFSVKLHVLPVIGWGSFKYTILPSIALSFGSIAKYARYMRANCLDVIGQDYIITAKAKGVSKVSLVFKHVIRNAILPAITLLGPQIAMIFVGSFVIESIFSIPGLGSYFVASITNRDYTMIMGQTVFISFLFVASLVVVDILYGVIDPRIKLGGGKK</sequence>
<dbReference type="Proteomes" id="UP001056429">
    <property type="component" value="Unassembled WGS sequence"/>
</dbReference>
<dbReference type="Gene3D" id="1.10.3720.10">
    <property type="entry name" value="MetI-like"/>
    <property type="match status" value="1"/>
</dbReference>
<keyword evidence="3" id="KW-1003">Cell membrane</keyword>